<dbReference type="KEGG" id="lak:106154148"/>
<protein>
    <recommendedName>
        <fullName evidence="5">Putative nuclease HARBI1</fullName>
    </recommendedName>
    <alternativeName>
        <fullName evidence="11">Harbinger transposase-derived nuclease</fullName>
    </alternativeName>
</protein>
<evidence type="ECO:0000256" key="1">
    <source>
        <dbReference type="ARBA" id="ARBA00001968"/>
    </source>
</evidence>
<organism evidence="14 15">
    <name type="scientific">Lingula anatina</name>
    <name type="common">Brachiopod</name>
    <name type="synonym">Lingula unguis</name>
    <dbReference type="NCBI Taxonomy" id="7574"/>
    <lineage>
        <taxon>Eukaryota</taxon>
        <taxon>Metazoa</taxon>
        <taxon>Spiralia</taxon>
        <taxon>Lophotrochozoa</taxon>
        <taxon>Brachiopoda</taxon>
        <taxon>Linguliformea</taxon>
        <taxon>Lingulata</taxon>
        <taxon>Lingulida</taxon>
        <taxon>Linguloidea</taxon>
        <taxon>Lingulidae</taxon>
        <taxon>Lingula</taxon>
    </lineage>
</organism>
<sequence>MASSIVRRFDEFVAMSAEDANVAEGKRKFYTLAGFPHVIGCVDGTQIPIIAPNEREWEYVNRKGRHSINVQLICDADLRIINAVVRWPGSTHDSRILRESNVYEVMEQNPERGVILGDSGYPQLQWLMVPFYNPVTEGQREYNRVHMSTRSTIERCNGILKRRFSCLNTIRLIITPRACNVIMSTIALHNLCLRYRDIGNELELQPHEPEERANVLMV</sequence>
<keyword evidence="6" id="KW-0963">Cytoplasm</keyword>
<comment type="function">
    <text evidence="12">Transposase-derived protein that may have nuclease activity. Does not have transposase activity.</text>
</comment>
<dbReference type="Proteomes" id="UP000085678">
    <property type="component" value="Unplaced"/>
</dbReference>
<keyword evidence="7" id="KW-0540">Nuclease</keyword>
<evidence type="ECO:0000256" key="11">
    <source>
        <dbReference type="ARBA" id="ARBA00030126"/>
    </source>
</evidence>
<evidence type="ECO:0000256" key="10">
    <source>
        <dbReference type="ARBA" id="ARBA00023242"/>
    </source>
</evidence>
<comment type="similarity">
    <text evidence="4">Belongs to the HARBI1 family.</text>
</comment>
<evidence type="ECO:0000259" key="13">
    <source>
        <dbReference type="Pfam" id="PF13359"/>
    </source>
</evidence>
<dbReference type="GO" id="GO:0005737">
    <property type="term" value="C:cytoplasm"/>
    <property type="evidence" value="ECO:0007669"/>
    <property type="project" value="UniProtKB-SubCell"/>
</dbReference>
<proteinExistence type="inferred from homology"/>
<evidence type="ECO:0000256" key="3">
    <source>
        <dbReference type="ARBA" id="ARBA00004496"/>
    </source>
</evidence>
<evidence type="ECO:0000256" key="4">
    <source>
        <dbReference type="ARBA" id="ARBA00006958"/>
    </source>
</evidence>
<comment type="cofactor">
    <cofactor evidence="1">
        <name>a divalent metal cation</name>
        <dbReference type="ChEBI" id="CHEBI:60240"/>
    </cofactor>
</comment>
<dbReference type="GO" id="GO:0005634">
    <property type="term" value="C:nucleus"/>
    <property type="evidence" value="ECO:0007669"/>
    <property type="project" value="UniProtKB-SubCell"/>
</dbReference>
<dbReference type="AlphaFoldDB" id="A0A1S3HFQ5"/>
<evidence type="ECO:0000256" key="12">
    <source>
        <dbReference type="ARBA" id="ARBA00045850"/>
    </source>
</evidence>
<evidence type="ECO:0000256" key="8">
    <source>
        <dbReference type="ARBA" id="ARBA00022723"/>
    </source>
</evidence>
<dbReference type="GO" id="GO:0004518">
    <property type="term" value="F:nuclease activity"/>
    <property type="evidence" value="ECO:0007669"/>
    <property type="project" value="UniProtKB-KW"/>
</dbReference>
<dbReference type="PRINTS" id="PR02086">
    <property type="entry name" value="PUTNUCHARBI1"/>
</dbReference>
<dbReference type="InParanoid" id="A0A1S3HFQ5"/>
<name>A0A1S3HFQ5_LINAN</name>
<keyword evidence="10" id="KW-0539">Nucleus</keyword>
<dbReference type="InterPro" id="IPR045249">
    <property type="entry name" value="HARBI1-like"/>
</dbReference>
<evidence type="ECO:0000256" key="9">
    <source>
        <dbReference type="ARBA" id="ARBA00022801"/>
    </source>
</evidence>
<dbReference type="RefSeq" id="XP_013383869.1">
    <property type="nucleotide sequence ID" value="XM_013528415.1"/>
</dbReference>
<dbReference type="InterPro" id="IPR027806">
    <property type="entry name" value="HARBI1_dom"/>
</dbReference>
<reference evidence="15" key="1">
    <citation type="submission" date="2025-08" db="UniProtKB">
        <authorList>
            <consortium name="RefSeq"/>
        </authorList>
    </citation>
    <scope>IDENTIFICATION</scope>
    <source>
        <tissue evidence="15">Gonads</tissue>
    </source>
</reference>
<comment type="subcellular location">
    <subcellularLocation>
        <location evidence="3">Cytoplasm</location>
    </subcellularLocation>
    <subcellularLocation>
        <location evidence="2">Nucleus</location>
    </subcellularLocation>
</comment>
<keyword evidence="8" id="KW-0479">Metal-binding</keyword>
<evidence type="ECO:0000256" key="2">
    <source>
        <dbReference type="ARBA" id="ARBA00004123"/>
    </source>
</evidence>
<dbReference type="GO" id="GO:0016787">
    <property type="term" value="F:hydrolase activity"/>
    <property type="evidence" value="ECO:0007669"/>
    <property type="project" value="UniProtKB-KW"/>
</dbReference>
<dbReference type="PANTHER" id="PTHR22930">
    <property type="match status" value="1"/>
</dbReference>
<evidence type="ECO:0000256" key="6">
    <source>
        <dbReference type="ARBA" id="ARBA00022490"/>
    </source>
</evidence>
<accession>A0A1S3HFQ5</accession>
<evidence type="ECO:0000313" key="15">
    <source>
        <dbReference type="RefSeq" id="XP_013383869.1"/>
    </source>
</evidence>
<keyword evidence="9" id="KW-0378">Hydrolase</keyword>
<dbReference type="FunCoup" id="A0A1S3HFQ5">
    <property type="interactions" value="2"/>
</dbReference>
<gene>
    <name evidence="15" type="primary">LOC106154148</name>
</gene>
<dbReference type="GeneID" id="106154148"/>
<dbReference type="PANTHER" id="PTHR22930:SF267">
    <property type="entry name" value="NUCLEASE HARBI1-RELATED"/>
    <property type="match status" value="1"/>
</dbReference>
<evidence type="ECO:0000256" key="7">
    <source>
        <dbReference type="ARBA" id="ARBA00022722"/>
    </source>
</evidence>
<evidence type="ECO:0000256" key="5">
    <source>
        <dbReference type="ARBA" id="ARBA00015519"/>
    </source>
</evidence>
<dbReference type="InterPro" id="IPR026103">
    <property type="entry name" value="HARBI1_animal"/>
</dbReference>
<dbReference type="GO" id="GO:0046872">
    <property type="term" value="F:metal ion binding"/>
    <property type="evidence" value="ECO:0007669"/>
    <property type="project" value="UniProtKB-KW"/>
</dbReference>
<feature type="domain" description="DDE Tnp4" evidence="13">
    <location>
        <begin position="42"/>
        <end position="190"/>
    </location>
</feature>
<evidence type="ECO:0000313" key="14">
    <source>
        <dbReference type="Proteomes" id="UP000085678"/>
    </source>
</evidence>
<keyword evidence="14" id="KW-1185">Reference proteome</keyword>
<dbReference type="Pfam" id="PF13359">
    <property type="entry name" value="DDE_Tnp_4"/>
    <property type="match status" value="1"/>
</dbReference>
<dbReference type="OrthoDB" id="6148875at2759"/>